<feature type="region of interest" description="Disordered" evidence="1">
    <location>
        <begin position="1"/>
        <end position="20"/>
    </location>
</feature>
<evidence type="ECO:0000256" key="1">
    <source>
        <dbReference type="SAM" id="MobiDB-lite"/>
    </source>
</evidence>
<accession>A0A0D0A7A4</accession>
<dbReference type="Proteomes" id="UP000054485">
    <property type="component" value="Unassembled WGS sequence"/>
</dbReference>
<gene>
    <name evidence="2" type="ORF">CY34DRAFT_54704</name>
</gene>
<dbReference type="HOGENOM" id="CLU_006344_7_0_1"/>
<dbReference type="STRING" id="930992.A0A0D0A7A4"/>
<feature type="non-terminal residue" evidence="2">
    <location>
        <position position="252"/>
    </location>
</feature>
<evidence type="ECO:0000313" key="2">
    <source>
        <dbReference type="EMBL" id="KIK33994.1"/>
    </source>
</evidence>
<organism evidence="2 3">
    <name type="scientific">Suillus luteus UH-Slu-Lm8-n1</name>
    <dbReference type="NCBI Taxonomy" id="930992"/>
    <lineage>
        <taxon>Eukaryota</taxon>
        <taxon>Fungi</taxon>
        <taxon>Dikarya</taxon>
        <taxon>Basidiomycota</taxon>
        <taxon>Agaricomycotina</taxon>
        <taxon>Agaricomycetes</taxon>
        <taxon>Agaricomycetidae</taxon>
        <taxon>Boletales</taxon>
        <taxon>Suillineae</taxon>
        <taxon>Suillaceae</taxon>
        <taxon>Suillus</taxon>
    </lineage>
</organism>
<sequence length="252" mass="29284">RPCDAHGTFLPPGSAPEPPLEKMPDDWTPFRNHTKFETAEFFFIENQTPAAQINRLLDLWASTLVKHDDRPLFADHRDLYKTINNIPVGDVKWESFSAHYTGERPDIPPPWMDQTFDVWYRDPHQVVWNMLGNPDYIEEFDYRPYREFSTDGNVQQWKDFMLGDWAWDQADLIATDPETHGSMFVPVILGSDKTTVSVATGNNEYYPLYASIGNVRNNVRRAHREALAIVGFLAIPKSKYLHSFFLNFLPFR</sequence>
<feature type="non-terminal residue" evidence="2">
    <location>
        <position position="1"/>
    </location>
</feature>
<dbReference type="InParanoid" id="A0A0D0A7A4"/>
<dbReference type="InterPro" id="IPR041078">
    <property type="entry name" value="Plavaka"/>
</dbReference>
<reference evidence="2 3" key="1">
    <citation type="submission" date="2014-04" db="EMBL/GenBank/DDBJ databases">
        <authorList>
            <consortium name="DOE Joint Genome Institute"/>
            <person name="Kuo A."/>
            <person name="Ruytinx J."/>
            <person name="Rineau F."/>
            <person name="Colpaert J."/>
            <person name="Kohler A."/>
            <person name="Nagy L.G."/>
            <person name="Floudas D."/>
            <person name="Copeland A."/>
            <person name="Barry K.W."/>
            <person name="Cichocki N."/>
            <person name="Veneault-Fourrey C."/>
            <person name="LaButti K."/>
            <person name="Lindquist E.A."/>
            <person name="Lipzen A."/>
            <person name="Lundell T."/>
            <person name="Morin E."/>
            <person name="Murat C."/>
            <person name="Sun H."/>
            <person name="Tunlid A."/>
            <person name="Henrissat B."/>
            <person name="Grigoriev I.V."/>
            <person name="Hibbett D.S."/>
            <person name="Martin F."/>
            <person name="Nordberg H.P."/>
            <person name="Cantor M.N."/>
            <person name="Hua S.X."/>
        </authorList>
    </citation>
    <scope>NUCLEOTIDE SEQUENCE [LARGE SCALE GENOMIC DNA]</scope>
    <source>
        <strain evidence="2 3">UH-Slu-Lm8-n1</strain>
    </source>
</reference>
<proteinExistence type="predicted"/>
<protein>
    <submittedName>
        <fullName evidence="2">Uncharacterized protein</fullName>
    </submittedName>
</protein>
<evidence type="ECO:0000313" key="3">
    <source>
        <dbReference type="Proteomes" id="UP000054485"/>
    </source>
</evidence>
<keyword evidence="3" id="KW-1185">Reference proteome</keyword>
<dbReference type="OrthoDB" id="3199698at2759"/>
<dbReference type="AlphaFoldDB" id="A0A0D0A7A4"/>
<reference evidence="3" key="2">
    <citation type="submission" date="2015-01" db="EMBL/GenBank/DDBJ databases">
        <title>Evolutionary Origins and Diversification of the Mycorrhizal Mutualists.</title>
        <authorList>
            <consortium name="DOE Joint Genome Institute"/>
            <consortium name="Mycorrhizal Genomics Consortium"/>
            <person name="Kohler A."/>
            <person name="Kuo A."/>
            <person name="Nagy L.G."/>
            <person name="Floudas D."/>
            <person name="Copeland A."/>
            <person name="Barry K.W."/>
            <person name="Cichocki N."/>
            <person name="Veneault-Fourrey C."/>
            <person name="LaButti K."/>
            <person name="Lindquist E.A."/>
            <person name="Lipzen A."/>
            <person name="Lundell T."/>
            <person name="Morin E."/>
            <person name="Murat C."/>
            <person name="Riley R."/>
            <person name="Ohm R."/>
            <person name="Sun H."/>
            <person name="Tunlid A."/>
            <person name="Henrissat B."/>
            <person name="Grigoriev I.V."/>
            <person name="Hibbett D.S."/>
            <person name="Martin F."/>
        </authorList>
    </citation>
    <scope>NUCLEOTIDE SEQUENCE [LARGE SCALE GENOMIC DNA]</scope>
    <source>
        <strain evidence="3">UH-Slu-Lm8-n1</strain>
    </source>
</reference>
<name>A0A0D0A7A4_9AGAM</name>
<dbReference type="Pfam" id="PF18759">
    <property type="entry name" value="Plavaka"/>
    <property type="match status" value="1"/>
</dbReference>
<dbReference type="EMBL" id="KN835828">
    <property type="protein sequence ID" value="KIK33994.1"/>
    <property type="molecule type" value="Genomic_DNA"/>
</dbReference>